<keyword evidence="3 5" id="KW-0804">Transcription</keyword>
<evidence type="ECO:0000256" key="6">
    <source>
        <dbReference type="SAM" id="Coils"/>
    </source>
</evidence>
<dbReference type="Pfam" id="PF14215">
    <property type="entry name" value="bHLH-MYC_N"/>
    <property type="match status" value="1"/>
</dbReference>
<sequence>MEELIMSPNCSSTSHHVSVTQENITMMTIQQKLQFIIQTRPEWWVYSIFWQAYKDNNGVVLSWGDGHFRGLNKNTTPQNNNRLPETTPFGFDFEIMPRSKTPFPEQVAQDDEIMDVDTRSGGGTGGGGGTDIGWFYTVSFTRQFSGSGGGILTRAFASDQEYIWLSGSQNFQFMTGGCDRVKEARMHGVQTLFCISIPNGVLELGSSDLIKDDWSLVQLIKSLFGSNNNNMVQRIHGNNHDHHHHHMTPFLEIHSSNNLFLQSNKQKEGTSEIRNGSSSESGRSEPDSDATNYTPANSTDCGRRQSNNENIQISGTMKKRGRKPTTTTPTESQMPVNHVEAERQRREKLNHRFYKLRSVVPNVSKMDKASLLADAVVYINELKAKVEELEAKVVLENQTNKYQHQQQHQHQHQQHHHQMMMSNIPAAHTSSVHQQPTPAVCTSSKKSCAPAAGNPFLNCGPASISQIPLDLFSM</sequence>
<dbReference type="PANTHER" id="PTHR11514:SF115">
    <property type="entry name" value="TRANSCRIPTION FACTOR"/>
    <property type="match status" value="1"/>
</dbReference>
<dbReference type="SMART" id="SM00353">
    <property type="entry name" value="HLH"/>
    <property type="match status" value="1"/>
</dbReference>
<dbReference type="PANTHER" id="PTHR11514">
    <property type="entry name" value="MYC"/>
    <property type="match status" value="1"/>
</dbReference>
<dbReference type="AlphaFoldDB" id="A0A7J6E5J3"/>
<gene>
    <name evidence="9" type="ORF">F8388_016965</name>
</gene>
<reference evidence="9 10" key="1">
    <citation type="journal article" date="2020" name="bioRxiv">
        <title>Sequence and annotation of 42 cannabis genomes reveals extensive copy number variation in cannabinoid synthesis and pathogen resistance genes.</title>
        <authorList>
            <person name="Mckernan K.J."/>
            <person name="Helbert Y."/>
            <person name="Kane L.T."/>
            <person name="Ebling H."/>
            <person name="Zhang L."/>
            <person name="Liu B."/>
            <person name="Eaton Z."/>
            <person name="Mclaughlin S."/>
            <person name="Kingan S."/>
            <person name="Baybayan P."/>
            <person name="Concepcion G."/>
            <person name="Jordan M."/>
            <person name="Riva A."/>
            <person name="Barbazuk W."/>
            <person name="Harkins T."/>
        </authorList>
    </citation>
    <scope>NUCLEOTIDE SEQUENCE [LARGE SCALE GENOMIC DNA]</scope>
    <source>
        <strain evidence="10">cv. Jamaican Lion 4</strain>
        <tissue evidence="9">Leaf</tissue>
    </source>
</reference>
<feature type="region of interest" description="Disordered" evidence="7">
    <location>
        <begin position="265"/>
        <end position="345"/>
    </location>
</feature>
<feature type="compositionally biased region" description="Polar residues" evidence="7">
    <location>
        <begin position="290"/>
        <end position="314"/>
    </location>
</feature>
<dbReference type="Pfam" id="PF00010">
    <property type="entry name" value="HLH"/>
    <property type="match status" value="1"/>
</dbReference>
<keyword evidence="6" id="KW-0175">Coiled coil</keyword>
<evidence type="ECO:0000256" key="7">
    <source>
        <dbReference type="SAM" id="MobiDB-lite"/>
    </source>
</evidence>
<evidence type="ECO:0000256" key="2">
    <source>
        <dbReference type="ARBA" id="ARBA00023015"/>
    </source>
</evidence>
<keyword evidence="2 5" id="KW-0805">Transcription regulation</keyword>
<dbReference type="SUPFAM" id="SSF47459">
    <property type="entry name" value="HLH, helix-loop-helix DNA-binding domain"/>
    <property type="match status" value="1"/>
</dbReference>
<dbReference type="Proteomes" id="UP000525078">
    <property type="component" value="Unassembled WGS sequence"/>
</dbReference>
<dbReference type="GO" id="GO:0005634">
    <property type="term" value="C:nucleus"/>
    <property type="evidence" value="ECO:0007669"/>
    <property type="project" value="UniProtKB-SubCell"/>
</dbReference>
<evidence type="ECO:0000313" key="9">
    <source>
        <dbReference type="EMBL" id="KAF4353120.1"/>
    </source>
</evidence>
<dbReference type="InterPro" id="IPR036638">
    <property type="entry name" value="HLH_DNA-bd_sf"/>
</dbReference>
<dbReference type="Gene3D" id="4.10.280.10">
    <property type="entry name" value="Helix-loop-helix DNA-binding domain"/>
    <property type="match status" value="1"/>
</dbReference>
<dbReference type="InterPro" id="IPR025610">
    <property type="entry name" value="MYC/MYB_N"/>
</dbReference>
<evidence type="ECO:0000256" key="5">
    <source>
        <dbReference type="RuleBase" id="RU369104"/>
    </source>
</evidence>
<comment type="subcellular location">
    <subcellularLocation>
        <location evidence="1 5">Nucleus</location>
    </subcellularLocation>
</comment>
<dbReference type="PROSITE" id="PS50888">
    <property type="entry name" value="BHLH"/>
    <property type="match status" value="1"/>
</dbReference>
<dbReference type="EMBL" id="JAATIP010000300">
    <property type="protein sequence ID" value="KAF4353120.1"/>
    <property type="molecule type" value="Genomic_DNA"/>
</dbReference>
<evidence type="ECO:0000259" key="8">
    <source>
        <dbReference type="PROSITE" id="PS50888"/>
    </source>
</evidence>
<comment type="caution">
    <text evidence="9">The sequence shown here is derived from an EMBL/GenBank/DDBJ whole genome shotgun (WGS) entry which is preliminary data.</text>
</comment>
<evidence type="ECO:0000256" key="3">
    <source>
        <dbReference type="ARBA" id="ARBA00023163"/>
    </source>
</evidence>
<keyword evidence="4 5" id="KW-0539">Nucleus</keyword>
<dbReference type="GO" id="GO:0000976">
    <property type="term" value="F:transcription cis-regulatory region binding"/>
    <property type="evidence" value="ECO:0007669"/>
    <property type="project" value="TreeGrafter"/>
</dbReference>
<dbReference type="InterPro" id="IPR011598">
    <property type="entry name" value="bHLH_dom"/>
</dbReference>
<dbReference type="InterPro" id="IPR045084">
    <property type="entry name" value="AIB/MYC-like"/>
</dbReference>
<name>A0A7J6E5J3_CANSA</name>
<feature type="coiled-coil region" evidence="6">
    <location>
        <begin position="372"/>
        <end position="399"/>
    </location>
</feature>
<organism evidence="9 10">
    <name type="scientific">Cannabis sativa</name>
    <name type="common">Hemp</name>
    <name type="synonym">Marijuana</name>
    <dbReference type="NCBI Taxonomy" id="3483"/>
    <lineage>
        <taxon>Eukaryota</taxon>
        <taxon>Viridiplantae</taxon>
        <taxon>Streptophyta</taxon>
        <taxon>Embryophyta</taxon>
        <taxon>Tracheophyta</taxon>
        <taxon>Spermatophyta</taxon>
        <taxon>Magnoliopsida</taxon>
        <taxon>eudicotyledons</taxon>
        <taxon>Gunneridae</taxon>
        <taxon>Pentapetalae</taxon>
        <taxon>rosids</taxon>
        <taxon>fabids</taxon>
        <taxon>Rosales</taxon>
        <taxon>Cannabaceae</taxon>
        <taxon>Cannabis</taxon>
    </lineage>
</organism>
<evidence type="ECO:0000256" key="1">
    <source>
        <dbReference type="ARBA" id="ARBA00004123"/>
    </source>
</evidence>
<dbReference type="GO" id="GO:0003700">
    <property type="term" value="F:DNA-binding transcription factor activity"/>
    <property type="evidence" value="ECO:0007669"/>
    <property type="project" value="InterPro"/>
</dbReference>
<evidence type="ECO:0000313" key="10">
    <source>
        <dbReference type="Proteomes" id="UP000525078"/>
    </source>
</evidence>
<feature type="domain" description="BHLH" evidence="8">
    <location>
        <begin position="333"/>
        <end position="382"/>
    </location>
</feature>
<dbReference type="GO" id="GO:0046983">
    <property type="term" value="F:protein dimerization activity"/>
    <property type="evidence" value="ECO:0007669"/>
    <property type="project" value="InterPro"/>
</dbReference>
<proteinExistence type="predicted"/>
<accession>A0A7J6E5J3</accession>
<protein>
    <recommendedName>
        <fullName evidence="5">Transcription factor</fullName>
        <shortName evidence="5">bHLH transcription factor</shortName>
    </recommendedName>
    <alternativeName>
        <fullName evidence="5">Basic helix-loop-helix protein</fullName>
    </alternativeName>
</protein>
<feature type="compositionally biased region" description="Low complexity" evidence="7">
    <location>
        <begin position="272"/>
        <end position="281"/>
    </location>
</feature>
<evidence type="ECO:0000256" key="4">
    <source>
        <dbReference type="ARBA" id="ARBA00023242"/>
    </source>
</evidence>